<evidence type="ECO:0000313" key="6">
    <source>
        <dbReference type="Proteomes" id="UP000619238"/>
    </source>
</evidence>
<dbReference type="InterPro" id="IPR029058">
    <property type="entry name" value="AB_hydrolase_fold"/>
</dbReference>
<feature type="transmembrane region" description="Helical" evidence="1">
    <location>
        <begin position="630"/>
        <end position="650"/>
    </location>
</feature>
<evidence type="ECO:0000313" key="5">
    <source>
        <dbReference type="EMBL" id="MBC8756858.1"/>
    </source>
</evidence>
<keyword evidence="5" id="KW-0378">Hydrolase</keyword>
<feature type="transmembrane region" description="Helical" evidence="1">
    <location>
        <begin position="556"/>
        <end position="579"/>
    </location>
</feature>
<proteinExistence type="predicted"/>
<dbReference type="InterPro" id="IPR013595">
    <property type="entry name" value="Pept_S33_TAP-like_C"/>
</dbReference>
<comment type="caution">
    <text evidence="5">The sequence shown here is derived from an EMBL/GenBank/DDBJ whole genome shotgun (WGS) entry which is preliminary data.</text>
</comment>
<evidence type="ECO:0000259" key="4">
    <source>
        <dbReference type="Pfam" id="PF08386"/>
    </source>
</evidence>
<dbReference type="Gene3D" id="3.40.50.1820">
    <property type="entry name" value="alpha/beta hydrolase"/>
    <property type="match status" value="1"/>
</dbReference>
<feature type="transmembrane region" description="Helical" evidence="1">
    <location>
        <begin position="520"/>
        <end position="544"/>
    </location>
</feature>
<dbReference type="Pfam" id="PF00561">
    <property type="entry name" value="Abhydrolase_1"/>
    <property type="match status" value="1"/>
</dbReference>
<feature type="domain" description="Peptidase S33 tripeptidyl aminopeptidase-like C-terminal" evidence="4">
    <location>
        <begin position="393"/>
        <end position="461"/>
    </location>
</feature>
<dbReference type="SUPFAM" id="SSF53474">
    <property type="entry name" value="alpha/beta-Hydrolases"/>
    <property type="match status" value="1"/>
</dbReference>
<reference evidence="5 6" key="1">
    <citation type="submission" date="2020-07" db="EMBL/GenBank/DDBJ databases">
        <title>Description of Kordia aestuariivivens sp. nov., isolated from a tidal flat.</title>
        <authorList>
            <person name="Park S."/>
            <person name="Yoon J.-H."/>
        </authorList>
    </citation>
    <scope>NUCLEOTIDE SEQUENCE [LARGE SCALE GENOMIC DNA]</scope>
    <source>
        <strain evidence="5 6">YSTF-M3</strain>
    </source>
</reference>
<dbReference type="Pfam" id="PF08386">
    <property type="entry name" value="Abhydrolase_4"/>
    <property type="match status" value="1"/>
</dbReference>
<keyword evidence="1" id="KW-1133">Transmembrane helix</keyword>
<protein>
    <submittedName>
        <fullName evidence="5">Alpha/beta fold hydrolase</fullName>
    </submittedName>
</protein>
<keyword evidence="2" id="KW-0732">Signal</keyword>
<dbReference type="Proteomes" id="UP000619238">
    <property type="component" value="Unassembled WGS sequence"/>
</dbReference>
<organism evidence="5 6">
    <name type="scientific">Kordia aestuariivivens</name>
    <dbReference type="NCBI Taxonomy" id="2759037"/>
    <lineage>
        <taxon>Bacteria</taxon>
        <taxon>Pseudomonadati</taxon>
        <taxon>Bacteroidota</taxon>
        <taxon>Flavobacteriia</taxon>
        <taxon>Flavobacteriales</taxon>
        <taxon>Flavobacteriaceae</taxon>
        <taxon>Kordia</taxon>
    </lineage>
</organism>
<evidence type="ECO:0000256" key="1">
    <source>
        <dbReference type="SAM" id="Phobius"/>
    </source>
</evidence>
<feature type="signal peptide" evidence="2">
    <location>
        <begin position="1"/>
        <end position="27"/>
    </location>
</feature>
<feature type="domain" description="AB hydrolase-1" evidence="3">
    <location>
        <begin position="86"/>
        <end position="230"/>
    </location>
</feature>
<dbReference type="InterPro" id="IPR050266">
    <property type="entry name" value="AB_hydrolase_sf"/>
</dbReference>
<evidence type="ECO:0000256" key="2">
    <source>
        <dbReference type="SAM" id="SignalP"/>
    </source>
</evidence>
<keyword evidence="1" id="KW-0472">Membrane</keyword>
<keyword evidence="6" id="KW-1185">Reference proteome</keyword>
<dbReference type="InterPro" id="IPR000073">
    <property type="entry name" value="AB_hydrolase_1"/>
</dbReference>
<keyword evidence="1" id="KW-0812">Transmembrane</keyword>
<accession>A0ABR7QEF1</accession>
<dbReference type="PANTHER" id="PTHR43798">
    <property type="entry name" value="MONOACYLGLYCEROL LIPASE"/>
    <property type="match status" value="1"/>
</dbReference>
<dbReference type="PANTHER" id="PTHR43798:SF27">
    <property type="entry name" value="HYDROLASE ALPHA_BETA HYDROLASE FOLD FAMILY"/>
    <property type="match status" value="1"/>
</dbReference>
<feature type="chain" id="PRO_5047013006" evidence="2">
    <location>
        <begin position="28"/>
        <end position="651"/>
    </location>
</feature>
<name>A0ABR7QEF1_9FLAO</name>
<dbReference type="EMBL" id="JACGWS010000014">
    <property type="protein sequence ID" value="MBC8756858.1"/>
    <property type="molecule type" value="Genomic_DNA"/>
</dbReference>
<evidence type="ECO:0000259" key="3">
    <source>
        <dbReference type="Pfam" id="PF00561"/>
    </source>
</evidence>
<dbReference type="GO" id="GO:0016787">
    <property type="term" value="F:hydrolase activity"/>
    <property type="evidence" value="ECO:0007669"/>
    <property type="project" value="UniProtKB-KW"/>
</dbReference>
<feature type="transmembrane region" description="Helical" evidence="1">
    <location>
        <begin position="599"/>
        <end position="618"/>
    </location>
</feature>
<sequence length="651" mass="73518">MIKTIKKLCVPLTYALLLFLTTSSMKAQNIAFENTAPFYNYEELQNDNIVWGYLTIPENWEKENSKKIKIAVTVLKNTAKNENAKAVVFIQGGPGSSGIATIWSWLMHPLRKTHDIVLFDVRGTGFSTPRLCPNLGKELLEILAKNQSAEEDEKQKTSIALSCKEKLIKNDIDIEAYNSKSIAKDLHVLKEKLGYDAWNVYGASYGTYIAQIYASEFPEDIKSLILDSSIDDITTYYTKNTSNYINTLRKVFTGCEADPNCKAAYPDLEKMYYEVIAALEKEPITVAVDENLIASGGFTFNAEDFKIAIHQALYNKQLVEMIPLLIYQFHEKNKGTLGNLVPALSSLIQMDYGVYYCVSCNEVLPVNNFDAYKENAAQFDKLNGGISFYKSDFKVCEKWNLNRIHIDSVSKSESLKTLKETSFPVLLFSGEYDPITPQNNGENTANNFKSAYNIIGKTYGHVPGFTRIGNDVTTKFTTNPHETIDVNAFEKAKKVVFVTNIKPNVGVSRMGNSLSANEPIFLFPLFIALGIMLIYILVHTINFFRKKYARSSDKIIRLLTIITSIVGLGSLISLIMSIQEIANYNYFILAVGLPDRFNYIFWIVLLFFGLLITTILYFAISVKKITNRSILFSILFSNILLATYLFYWGVI</sequence>
<gene>
    <name evidence="5" type="ORF">H2O64_19445</name>
</gene>